<evidence type="ECO:0000313" key="1">
    <source>
        <dbReference type="EMBL" id="JAD77377.1"/>
    </source>
</evidence>
<protein>
    <submittedName>
        <fullName evidence="1">Uncharacterized protein</fullName>
    </submittedName>
</protein>
<name>A0A0A9D0V3_ARUDO</name>
<reference evidence="1" key="1">
    <citation type="submission" date="2014-09" db="EMBL/GenBank/DDBJ databases">
        <authorList>
            <person name="Magalhaes I.L.F."/>
            <person name="Oliveira U."/>
            <person name="Santos F.R."/>
            <person name="Vidigal T.H.D.A."/>
            <person name="Brescovit A.D."/>
            <person name="Santos A.J."/>
        </authorList>
    </citation>
    <scope>NUCLEOTIDE SEQUENCE</scope>
    <source>
        <tissue evidence="1">Shoot tissue taken approximately 20 cm above the soil surface</tissue>
    </source>
</reference>
<accession>A0A0A9D0V3</accession>
<proteinExistence type="predicted"/>
<reference evidence="1" key="2">
    <citation type="journal article" date="2015" name="Data Brief">
        <title>Shoot transcriptome of the giant reed, Arundo donax.</title>
        <authorList>
            <person name="Barrero R.A."/>
            <person name="Guerrero F.D."/>
            <person name="Moolhuijzen P."/>
            <person name="Goolsby J.A."/>
            <person name="Tidwell J."/>
            <person name="Bellgard S.E."/>
            <person name="Bellgard M.I."/>
        </authorList>
    </citation>
    <scope>NUCLEOTIDE SEQUENCE</scope>
    <source>
        <tissue evidence="1">Shoot tissue taken approximately 20 cm above the soil surface</tissue>
    </source>
</reference>
<dbReference type="AlphaFoldDB" id="A0A0A9D0V3"/>
<dbReference type="EMBL" id="GBRH01220518">
    <property type="protein sequence ID" value="JAD77377.1"/>
    <property type="molecule type" value="Transcribed_RNA"/>
</dbReference>
<sequence length="60" mass="7206">MYFVWLQGTLYKIYLQTKVKTYSIYFKLKNSSTTHVNKKQLSNSSDFTRKIFLFTLWAKG</sequence>
<organism evidence="1">
    <name type="scientific">Arundo donax</name>
    <name type="common">Giant reed</name>
    <name type="synonym">Donax arundinaceus</name>
    <dbReference type="NCBI Taxonomy" id="35708"/>
    <lineage>
        <taxon>Eukaryota</taxon>
        <taxon>Viridiplantae</taxon>
        <taxon>Streptophyta</taxon>
        <taxon>Embryophyta</taxon>
        <taxon>Tracheophyta</taxon>
        <taxon>Spermatophyta</taxon>
        <taxon>Magnoliopsida</taxon>
        <taxon>Liliopsida</taxon>
        <taxon>Poales</taxon>
        <taxon>Poaceae</taxon>
        <taxon>PACMAD clade</taxon>
        <taxon>Arundinoideae</taxon>
        <taxon>Arundineae</taxon>
        <taxon>Arundo</taxon>
    </lineage>
</organism>